<evidence type="ECO:0000313" key="3">
    <source>
        <dbReference type="Proteomes" id="UP000532273"/>
    </source>
</evidence>
<dbReference type="EMBL" id="JACIEF010000003">
    <property type="protein sequence ID" value="MBB4109793.1"/>
    <property type="molecule type" value="Genomic_DNA"/>
</dbReference>
<feature type="transmembrane region" description="Helical" evidence="1">
    <location>
        <begin position="9"/>
        <end position="28"/>
    </location>
</feature>
<proteinExistence type="predicted"/>
<protein>
    <submittedName>
        <fullName evidence="2">Uncharacterized protein</fullName>
    </submittedName>
</protein>
<dbReference type="AlphaFoldDB" id="A0A7W6P7E0"/>
<name>A0A7W6P7E0_9SPHI</name>
<gene>
    <name evidence="2" type="ORF">GGQ60_003802</name>
</gene>
<comment type="caution">
    <text evidence="2">The sequence shown here is derived from an EMBL/GenBank/DDBJ whole genome shotgun (WGS) entry which is preliminary data.</text>
</comment>
<dbReference type="Proteomes" id="UP000532273">
    <property type="component" value="Unassembled WGS sequence"/>
</dbReference>
<evidence type="ECO:0000313" key="2">
    <source>
        <dbReference type="EMBL" id="MBB4109793.1"/>
    </source>
</evidence>
<evidence type="ECO:0000256" key="1">
    <source>
        <dbReference type="SAM" id="Phobius"/>
    </source>
</evidence>
<accession>A0A7W6P7E0</accession>
<keyword evidence="1" id="KW-1133">Transmembrane helix</keyword>
<reference evidence="2 3" key="1">
    <citation type="submission" date="2020-08" db="EMBL/GenBank/DDBJ databases">
        <title>Genomic Encyclopedia of Type Strains, Phase IV (KMG-IV): sequencing the most valuable type-strain genomes for metagenomic binning, comparative biology and taxonomic classification.</title>
        <authorList>
            <person name="Goeker M."/>
        </authorList>
    </citation>
    <scope>NUCLEOTIDE SEQUENCE [LARGE SCALE GENOMIC DNA]</scope>
    <source>
        <strain evidence="2 3">DSM 100774</strain>
    </source>
</reference>
<keyword evidence="1" id="KW-0472">Membrane</keyword>
<keyword evidence="1" id="KW-0812">Transmembrane</keyword>
<organism evidence="2 3">
    <name type="scientific">Pedobacter zeae</name>
    <dbReference type="NCBI Taxonomy" id="1737356"/>
    <lineage>
        <taxon>Bacteria</taxon>
        <taxon>Pseudomonadati</taxon>
        <taxon>Bacteroidota</taxon>
        <taxon>Sphingobacteriia</taxon>
        <taxon>Sphingobacteriales</taxon>
        <taxon>Sphingobacteriaceae</taxon>
        <taxon>Pedobacter</taxon>
    </lineage>
</organism>
<sequence length="39" mass="4722">MILTRNYKGLGNLLSLYYLIMSYMLKYIDLNLKYLEVMI</sequence>